<evidence type="ECO:0000313" key="5">
    <source>
        <dbReference type="Proteomes" id="UP001358417"/>
    </source>
</evidence>
<gene>
    <name evidence="4" type="ORF">LTR84_002897</name>
</gene>
<dbReference type="Proteomes" id="UP001358417">
    <property type="component" value="Unassembled WGS sequence"/>
</dbReference>
<dbReference type="GeneID" id="89971096"/>
<evidence type="ECO:0000256" key="1">
    <source>
        <dbReference type="ARBA" id="ARBA00023002"/>
    </source>
</evidence>
<evidence type="ECO:0000256" key="2">
    <source>
        <dbReference type="ARBA" id="ARBA00023445"/>
    </source>
</evidence>
<organism evidence="4 5">
    <name type="scientific">Exophiala bonariae</name>
    <dbReference type="NCBI Taxonomy" id="1690606"/>
    <lineage>
        <taxon>Eukaryota</taxon>
        <taxon>Fungi</taxon>
        <taxon>Dikarya</taxon>
        <taxon>Ascomycota</taxon>
        <taxon>Pezizomycotina</taxon>
        <taxon>Eurotiomycetes</taxon>
        <taxon>Chaetothyriomycetidae</taxon>
        <taxon>Chaetothyriales</taxon>
        <taxon>Herpotrichiellaceae</taxon>
        <taxon>Exophiala</taxon>
    </lineage>
</organism>
<name>A0AAV9N977_9EURO</name>
<accession>A0AAV9N977</accession>
<keyword evidence="1" id="KW-0560">Oxidoreductase</keyword>
<dbReference type="AlphaFoldDB" id="A0AAV9N977"/>
<reference evidence="4 5" key="1">
    <citation type="submission" date="2023-08" db="EMBL/GenBank/DDBJ databases">
        <title>Black Yeasts Isolated from many extreme environments.</title>
        <authorList>
            <person name="Coleine C."/>
            <person name="Stajich J.E."/>
            <person name="Selbmann L."/>
        </authorList>
    </citation>
    <scope>NUCLEOTIDE SEQUENCE [LARGE SCALE GENOMIC DNA]</scope>
    <source>
        <strain evidence="4 5">CCFEE 5792</strain>
    </source>
</reference>
<keyword evidence="5" id="KW-1185">Reference proteome</keyword>
<comment type="caution">
    <text evidence="4">The sequence shown here is derived from an EMBL/GenBank/DDBJ whole genome shotgun (WGS) entry which is preliminary data.</text>
</comment>
<comment type="similarity">
    <text evidence="2">Belongs to the NAD(P)-dependent epimerase/dehydratase family. Dihydroflavonol-4-reductase subfamily.</text>
</comment>
<dbReference type="InterPro" id="IPR036291">
    <property type="entry name" value="NAD(P)-bd_dom_sf"/>
</dbReference>
<protein>
    <recommendedName>
        <fullName evidence="3">NAD-dependent epimerase/dehydratase domain-containing protein</fullName>
    </recommendedName>
</protein>
<proteinExistence type="inferred from homology"/>
<dbReference type="EMBL" id="JAVRRD010000014">
    <property type="protein sequence ID" value="KAK5052093.1"/>
    <property type="molecule type" value="Genomic_DNA"/>
</dbReference>
<dbReference type="PANTHER" id="PTHR10366:SF562">
    <property type="entry name" value="ALDEHYDE REDUCTASE II (AFU_ORTHOLOGUE AFUA_1G11360)"/>
    <property type="match status" value="1"/>
</dbReference>
<dbReference type="Gene3D" id="3.40.50.720">
    <property type="entry name" value="NAD(P)-binding Rossmann-like Domain"/>
    <property type="match status" value="1"/>
</dbReference>
<dbReference type="GO" id="GO:0016616">
    <property type="term" value="F:oxidoreductase activity, acting on the CH-OH group of donors, NAD or NADP as acceptor"/>
    <property type="evidence" value="ECO:0007669"/>
    <property type="project" value="TreeGrafter"/>
</dbReference>
<dbReference type="RefSeq" id="XP_064706107.1">
    <property type="nucleotide sequence ID" value="XM_064846497.1"/>
</dbReference>
<dbReference type="Pfam" id="PF01370">
    <property type="entry name" value="Epimerase"/>
    <property type="match status" value="1"/>
</dbReference>
<dbReference type="PANTHER" id="PTHR10366">
    <property type="entry name" value="NAD DEPENDENT EPIMERASE/DEHYDRATASE"/>
    <property type="match status" value="1"/>
</dbReference>
<dbReference type="InterPro" id="IPR050425">
    <property type="entry name" value="NAD(P)_dehydrat-like"/>
</dbReference>
<dbReference type="InterPro" id="IPR001509">
    <property type="entry name" value="Epimerase_deHydtase"/>
</dbReference>
<dbReference type="SUPFAM" id="SSF51735">
    <property type="entry name" value="NAD(P)-binding Rossmann-fold domains"/>
    <property type="match status" value="1"/>
</dbReference>
<evidence type="ECO:0000259" key="3">
    <source>
        <dbReference type="Pfam" id="PF01370"/>
    </source>
</evidence>
<evidence type="ECO:0000313" key="4">
    <source>
        <dbReference type="EMBL" id="KAK5052093.1"/>
    </source>
</evidence>
<sequence>MLSSMSALPEGSLVLLTGATSFLSTHIIQQLLRRGYRVRGTVRDRARAGWLVDDLFKNETSSGAFELAVVEDMAVAHAFDEAARGVTGIVHVATDVSWSGDPNVVIPPSLAGMKNVLEAAAKEGSVKRFVYTSSVAAAAMPIPNTKWHMDKTSWNDLAVQIAWAPPPYDGRGPLVYSAAKTESEKSLWKFVGDENPRFAVNTVLAFLFVGPLLHEKQNPSTASMIWGIDSGNTAFHLDVQSSEFTSFRERETILCSLTKSNFADLVAYIDIADVANLHVAALLDPTVNNERIQAWDETNTWDKFVSAFQKIRPEKSFSGLPEGVTMLGTVDNKLGKDLLKKWTGQDDWISVEESIKRTLDGKKPAQLTLGYSY</sequence>
<feature type="domain" description="NAD-dependent epimerase/dehydratase" evidence="3">
    <location>
        <begin position="14"/>
        <end position="141"/>
    </location>
</feature>